<keyword evidence="2" id="KW-1185">Reference proteome</keyword>
<accession>A0ABM7RIV9</accession>
<evidence type="ECO:0000313" key="2">
    <source>
        <dbReference type="Proteomes" id="UP001374893"/>
    </source>
</evidence>
<protein>
    <recommendedName>
        <fullName evidence="3">Lipoprotein</fullName>
    </recommendedName>
</protein>
<evidence type="ECO:0000313" key="1">
    <source>
        <dbReference type="EMBL" id="BCX47545.1"/>
    </source>
</evidence>
<reference evidence="1 2" key="1">
    <citation type="submission" date="2021-06" db="EMBL/GenBank/DDBJ databases">
        <title>Complete genome of Haloferula helveola possessing various polysaccharide degrading enzymes.</title>
        <authorList>
            <person name="Takami H."/>
            <person name="Huang C."/>
            <person name="Hamasaki K."/>
        </authorList>
    </citation>
    <scope>NUCLEOTIDE SEQUENCE [LARGE SCALE GENOMIC DNA]</scope>
    <source>
        <strain evidence="1 2">CN-1</strain>
    </source>
</reference>
<organism evidence="1 2">
    <name type="scientific">Haloferula helveola</name>
    <dbReference type="NCBI Taxonomy" id="490095"/>
    <lineage>
        <taxon>Bacteria</taxon>
        <taxon>Pseudomonadati</taxon>
        <taxon>Verrucomicrobiota</taxon>
        <taxon>Verrucomicrobiia</taxon>
        <taxon>Verrucomicrobiales</taxon>
        <taxon>Verrucomicrobiaceae</taxon>
        <taxon>Haloferula</taxon>
    </lineage>
</organism>
<dbReference type="Proteomes" id="UP001374893">
    <property type="component" value="Chromosome"/>
</dbReference>
<name>A0ABM7RIV9_9BACT</name>
<dbReference type="EMBL" id="AP024702">
    <property type="protein sequence ID" value="BCX47545.1"/>
    <property type="molecule type" value="Genomic_DNA"/>
</dbReference>
<evidence type="ECO:0008006" key="3">
    <source>
        <dbReference type="Google" id="ProtNLM"/>
    </source>
</evidence>
<proteinExistence type="predicted"/>
<sequence length="194" mass="21703">MTGKGFRGQVATSDSALASEIRRIAGAFRIREPAVVGNVAADSSSGYFRIMKYLLLPLLAAALASCAPSTPEARISANPSSYWKLSDSHQELVRQGRIENGMPPEAVELAWGRPSRRYDGQDGKTKTSRWDYAGSKAVYSTRYYGGYGYGPYGRYGRYGPRYAYGLGPEVDFVPYRRASVWFRNDRVTKWERSR</sequence>
<gene>
    <name evidence="1" type="ORF">HAHE_14530</name>
</gene>